<dbReference type="Pfam" id="PF12895">
    <property type="entry name" value="ANAPC3"/>
    <property type="match status" value="1"/>
</dbReference>
<feature type="repeat" description="TPR" evidence="3">
    <location>
        <begin position="521"/>
        <end position="554"/>
    </location>
</feature>
<dbReference type="GO" id="GO:0005737">
    <property type="term" value="C:cytoplasm"/>
    <property type="evidence" value="ECO:0007669"/>
    <property type="project" value="TreeGrafter"/>
</dbReference>
<evidence type="ECO:0000313" key="5">
    <source>
        <dbReference type="EMBL" id="KAF2482847.1"/>
    </source>
</evidence>
<feature type="compositionally biased region" description="Basic and acidic residues" evidence="4">
    <location>
        <begin position="423"/>
        <end position="434"/>
    </location>
</feature>
<name>A0A6A6PUE8_9PEZI</name>
<feature type="compositionally biased region" description="Polar residues" evidence="4">
    <location>
        <begin position="308"/>
        <end position="322"/>
    </location>
</feature>
<dbReference type="OrthoDB" id="329563at2759"/>
<feature type="repeat" description="TPR" evidence="3">
    <location>
        <begin position="623"/>
        <end position="656"/>
    </location>
</feature>
<dbReference type="SMART" id="SM00028">
    <property type="entry name" value="TPR"/>
    <property type="match status" value="8"/>
</dbReference>
<dbReference type="PROSITE" id="PS50005">
    <property type="entry name" value="TPR"/>
    <property type="match status" value="6"/>
</dbReference>
<dbReference type="Gene3D" id="1.25.40.10">
    <property type="entry name" value="Tetratricopeptide repeat domain"/>
    <property type="match status" value="4"/>
</dbReference>
<dbReference type="GO" id="GO:0016567">
    <property type="term" value="P:protein ubiquitination"/>
    <property type="evidence" value="ECO:0007669"/>
    <property type="project" value="TreeGrafter"/>
</dbReference>
<proteinExistence type="inferred from homology"/>
<feature type="compositionally biased region" description="Polar residues" evidence="4">
    <location>
        <begin position="442"/>
        <end position="456"/>
    </location>
</feature>
<feature type="compositionally biased region" description="Low complexity" evidence="4">
    <location>
        <begin position="364"/>
        <end position="384"/>
    </location>
</feature>
<organism evidence="5 6">
    <name type="scientific">Neohortaea acidophila</name>
    <dbReference type="NCBI Taxonomy" id="245834"/>
    <lineage>
        <taxon>Eukaryota</taxon>
        <taxon>Fungi</taxon>
        <taxon>Dikarya</taxon>
        <taxon>Ascomycota</taxon>
        <taxon>Pezizomycotina</taxon>
        <taxon>Dothideomycetes</taxon>
        <taxon>Dothideomycetidae</taxon>
        <taxon>Mycosphaerellales</taxon>
        <taxon>Teratosphaeriaceae</taxon>
        <taxon>Neohortaea</taxon>
    </lineage>
</organism>
<dbReference type="InterPro" id="IPR019734">
    <property type="entry name" value="TPR_rpt"/>
</dbReference>
<reference evidence="5" key="1">
    <citation type="journal article" date="2020" name="Stud. Mycol.">
        <title>101 Dothideomycetes genomes: a test case for predicting lifestyles and emergence of pathogens.</title>
        <authorList>
            <person name="Haridas S."/>
            <person name="Albert R."/>
            <person name="Binder M."/>
            <person name="Bloem J."/>
            <person name="Labutti K."/>
            <person name="Salamov A."/>
            <person name="Andreopoulos B."/>
            <person name="Baker S."/>
            <person name="Barry K."/>
            <person name="Bills G."/>
            <person name="Bluhm B."/>
            <person name="Cannon C."/>
            <person name="Castanera R."/>
            <person name="Culley D."/>
            <person name="Daum C."/>
            <person name="Ezra D."/>
            <person name="Gonzalez J."/>
            <person name="Henrissat B."/>
            <person name="Kuo A."/>
            <person name="Liang C."/>
            <person name="Lipzen A."/>
            <person name="Lutzoni F."/>
            <person name="Magnuson J."/>
            <person name="Mondo S."/>
            <person name="Nolan M."/>
            <person name="Ohm R."/>
            <person name="Pangilinan J."/>
            <person name="Park H.-J."/>
            <person name="Ramirez L."/>
            <person name="Alfaro M."/>
            <person name="Sun H."/>
            <person name="Tritt A."/>
            <person name="Yoshinaga Y."/>
            <person name="Zwiers L.-H."/>
            <person name="Turgeon B."/>
            <person name="Goodwin S."/>
            <person name="Spatafora J."/>
            <person name="Crous P."/>
            <person name="Grigoriev I."/>
        </authorList>
    </citation>
    <scope>NUCLEOTIDE SEQUENCE</scope>
    <source>
        <strain evidence="5">CBS 113389</strain>
    </source>
</reference>
<dbReference type="PANTHER" id="PTHR12558">
    <property type="entry name" value="CELL DIVISION CYCLE 16,23,27"/>
    <property type="match status" value="1"/>
</dbReference>
<dbReference type="AlphaFoldDB" id="A0A6A6PUE8"/>
<dbReference type="PANTHER" id="PTHR12558:SF13">
    <property type="entry name" value="CELL DIVISION CYCLE PROTEIN 27 HOMOLOG"/>
    <property type="match status" value="1"/>
</dbReference>
<dbReference type="SUPFAM" id="SSF81901">
    <property type="entry name" value="HCP-like"/>
    <property type="match status" value="1"/>
</dbReference>
<feature type="repeat" description="TPR" evidence="3">
    <location>
        <begin position="691"/>
        <end position="724"/>
    </location>
</feature>
<evidence type="ECO:0000313" key="6">
    <source>
        <dbReference type="Proteomes" id="UP000799767"/>
    </source>
</evidence>
<keyword evidence="1 3" id="KW-0802">TPR repeat</keyword>
<feature type="region of interest" description="Disordered" evidence="4">
    <location>
        <begin position="280"/>
        <end position="476"/>
    </location>
</feature>
<feature type="repeat" description="TPR" evidence="3">
    <location>
        <begin position="657"/>
        <end position="690"/>
    </location>
</feature>
<sequence length="814" mass="89890">MSPTVQLRSQIFYHLDFDLLETANFLAGRLHALEPRNPDSSHLLALTYLRLRRFKAAYDYSHRYGANGRHLGCAYVFAQACLQLGGGRVVEGANALEKSRPQWTGKNHFNKCSDTHRRCLPDAAACWTVLGQLWRAHGDAKKAGDCFVEAHRCNAFVWEAFQGLCKVGADLKVHKMFQPSSDMVSASAMDKEEELKAETQEIARPLSTQLNFNQQVFTPSADPLSTTPKIFGDLAPDVKHRNAPVKSTRPFPTTWDTPVGESTVLDEDIAMSGVVLDDAEITAPPAPARRPRTGQQFDQTIRPPTRVRGQSSERTSESSQAHIQPPRPGIGGHKRTVSGQQPAVDPAAASSQPRRSNRLFGQHSSTRSGSSTSRSTAFDSTAASLAGRVNSTAPERPAKPATGAKGRIGSTVGRVVSGNRKMLPPDRNEKDTKRAPSRNSDKSVPTITASTNQLADQQIQKLPPSQPKQPSEPSPASYESLIAILDPLRDLALGVYSTTRFDTSLAIRTLRALPSAQRDTPAVLAQLGKAHYEGADYKSAEECFARVLKLQPSRVEDMDVYSTVLWHLKRETALTFLCHHLSETDHAAPERWVAVGNAFSLSREHDQAIAAFKRATQVDDTFAYAWTLMGHEYIANEEFDAALSSFRKAVSIDRRGYGGWYGLGKSYERMGKLEESERHYRIAASINPSNSTLLVCIGVVLEKLRNKKAALANYTRALDLAPQSALARFKKARVLMHLRHWQEALVELEILRDQAPDEANVWFLLGKCYKGLGERGEALRALTTALNLDVKAAPFIKEAMEALDEDEEMESDED</sequence>
<comment type="similarity">
    <text evidence="2">Belongs to the APC3/CDC27 family.</text>
</comment>
<feature type="compositionally biased region" description="Pro residues" evidence="4">
    <location>
        <begin position="464"/>
        <end position="473"/>
    </location>
</feature>
<dbReference type="EMBL" id="MU001636">
    <property type="protein sequence ID" value="KAF2482847.1"/>
    <property type="molecule type" value="Genomic_DNA"/>
</dbReference>
<accession>A0A6A6PUE8</accession>
<protein>
    <submittedName>
        <fullName evidence="5">Uncharacterized protein</fullName>
    </submittedName>
</protein>
<dbReference type="GeneID" id="54474874"/>
<evidence type="ECO:0000256" key="3">
    <source>
        <dbReference type="PROSITE-ProRule" id="PRU00339"/>
    </source>
</evidence>
<dbReference type="GO" id="GO:0005680">
    <property type="term" value="C:anaphase-promoting complex"/>
    <property type="evidence" value="ECO:0007669"/>
    <property type="project" value="TreeGrafter"/>
</dbReference>
<dbReference type="InterPro" id="IPR011990">
    <property type="entry name" value="TPR-like_helical_dom_sf"/>
</dbReference>
<feature type="repeat" description="TPR" evidence="3">
    <location>
        <begin position="759"/>
        <end position="792"/>
    </location>
</feature>
<evidence type="ECO:0000256" key="4">
    <source>
        <dbReference type="SAM" id="MobiDB-lite"/>
    </source>
</evidence>
<keyword evidence="6" id="KW-1185">Reference proteome</keyword>
<dbReference type="SUPFAM" id="SSF48452">
    <property type="entry name" value="TPR-like"/>
    <property type="match status" value="2"/>
</dbReference>
<dbReference type="GO" id="GO:0031145">
    <property type="term" value="P:anaphase-promoting complex-dependent catabolic process"/>
    <property type="evidence" value="ECO:0007669"/>
    <property type="project" value="TreeGrafter"/>
</dbReference>
<feature type="repeat" description="TPR" evidence="3">
    <location>
        <begin position="589"/>
        <end position="622"/>
    </location>
</feature>
<dbReference type="Pfam" id="PF13181">
    <property type="entry name" value="TPR_8"/>
    <property type="match status" value="3"/>
</dbReference>
<evidence type="ECO:0000256" key="1">
    <source>
        <dbReference type="ARBA" id="ARBA00022803"/>
    </source>
</evidence>
<dbReference type="Proteomes" id="UP000799767">
    <property type="component" value="Unassembled WGS sequence"/>
</dbReference>
<dbReference type="GO" id="GO:0051301">
    <property type="term" value="P:cell division"/>
    <property type="evidence" value="ECO:0007669"/>
    <property type="project" value="TreeGrafter"/>
</dbReference>
<gene>
    <name evidence="5" type="ORF">BDY17DRAFT_299258</name>
</gene>
<dbReference type="GO" id="GO:0007091">
    <property type="term" value="P:metaphase/anaphase transition of mitotic cell cycle"/>
    <property type="evidence" value="ECO:0007669"/>
    <property type="project" value="TreeGrafter"/>
</dbReference>
<dbReference type="RefSeq" id="XP_033589417.1">
    <property type="nucleotide sequence ID" value="XM_033733872.1"/>
</dbReference>
<evidence type="ECO:0000256" key="2">
    <source>
        <dbReference type="ARBA" id="ARBA00038210"/>
    </source>
</evidence>
<dbReference type="Pfam" id="PF14559">
    <property type="entry name" value="TPR_19"/>
    <property type="match status" value="1"/>
</dbReference>